<reference evidence="3" key="1">
    <citation type="journal article" date="2018" name="Nat. Biotechnol.">
        <title>A standardized bacterial taxonomy based on genome phylogeny substantially revises the tree of life.</title>
        <authorList>
            <person name="Parks D.H."/>
            <person name="Chuvochina M."/>
            <person name="Waite D.W."/>
            <person name="Rinke C."/>
            <person name="Skarshewski A."/>
            <person name="Chaumeil P.A."/>
            <person name="Hugenholtz P."/>
        </authorList>
    </citation>
    <scope>NUCLEOTIDE SEQUENCE [LARGE SCALE GENOMIC DNA]</scope>
    <source>
        <strain evidence="3">UBA11284</strain>
    </source>
</reference>
<evidence type="ECO:0000256" key="1">
    <source>
        <dbReference type="PROSITE-ProRule" id="PRU00703"/>
    </source>
</evidence>
<dbReference type="PROSITE" id="PS51371">
    <property type="entry name" value="CBS"/>
    <property type="match status" value="1"/>
</dbReference>
<dbReference type="EMBL" id="DOTR01000072">
    <property type="protein sequence ID" value="HCA03073.1"/>
    <property type="molecule type" value="Genomic_DNA"/>
</dbReference>
<comment type="caution">
    <text evidence="3">The sequence shown here is derived from an EMBL/GenBank/DDBJ whole genome shotgun (WGS) entry which is preliminary data.</text>
</comment>
<dbReference type="Pfam" id="PF00571">
    <property type="entry name" value="CBS"/>
    <property type="match status" value="1"/>
</dbReference>
<dbReference type="InterPro" id="IPR000644">
    <property type="entry name" value="CBS_dom"/>
</dbReference>
<name>A0A3D0KHQ4_9GAMM</name>
<dbReference type="SUPFAM" id="SSF54631">
    <property type="entry name" value="CBS-domain pair"/>
    <property type="match status" value="1"/>
</dbReference>
<sequence>MNMLVHSPKPLIQFGETPLLITPTAKQLTPESPALSVLTDFTQVTPQSVSADTPIDDAHLKMRHGGVRLLFVLDKANHCIGVLTAKEVIGTRRINLAMQQRNLDRTEITADMIMTPWQKLSAMPFEQLNSLTIEDLVLSMERFTEQHLLITEHKQNQPLSVRGIISATDIQHAMGNKTAMQVTSSAVPTASSFADICKVITGHDL</sequence>
<feature type="domain" description="CBS" evidence="2">
    <location>
        <begin position="41"/>
        <end position="98"/>
    </location>
</feature>
<dbReference type="Gene3D" id="3.10.580.10">
    <property type="entry name" value="CBS-domain"/>
    <property type="match status" value="1"/>
</dbReference>
<evidence type="ECO:0000259" key="2">
    <source>
        <dbReference type="PROSITE" id="PS51371"/>
    </source>
</evidence>
<organism evidence="3">
    <name type="scientific">Halomonas campaniensis</name>
    <dbReference type="NCBI Taxonomy" id="213554"/>
    <lineage>
        <taxon>Bacteria</taxon>
        <taxon>Pseudomonadati</taxon>
        <taxon>Pseudomonadota</taxon>
        <taxon>Gammaproteobacteria</taxon>
        <taxon>Oceanospirillales</taxon>
        <taxon>Halomonadaceae</taxon>
        <taxon>Halomonas</taxon>
    </lineage>
</organism>
<evidence type="ECO:0000313" key="3">
    <source>
        <dbReference type="EMBL" id="HCA03073.1"/>
    </source>
</evidence>
<keyword evidence="1" id="KW-0129">CBS domain</keyword>
<gene>
    <name evidence="3" type="ORF">DEO68_13055</name>
</gene>
<proteinExistence type="predicted"/>
<dbReference type="AlphaFoldDB" id="A0A3D0KHQ4"/>
<dbReference type="InterPro" id="IPR046342">
    <property type="entry name" value="CBS_dom_sf"/>
</dbReference>
<accession>A0A3D0KHQ4</accession>
<protein>
    <submittedName>
        <fullName evidence="3">Cystathionine beta-synthase, core</fullName>
    </submittedName>
</protein>